<dbReference type="Proteomes" id="UP000662466">
    <property type="component" value="Unassembled WGS sequence"/>
</dbReference>
<proteinExistence type="predicted"/>
<accession>A0A8H6PX66</accession>
<feature type="compositionally biased region" description="Basic and acidic residues" evidence="1">
    <location>
        <begin position="233"/>
        <end position="246"/>
    </location>
</feature>
<organism evidence="3 5">
    <name type="scientific">Aspergillus hiratsukae</name>
    <dbReference type="NCBI Taxonomy" id="1194566"/>
    <lineage>
        <taxon>Eukaryota</taxon>
        <taxon>Fungi</taxon>
        <taxon>Dikarya</taxon>
        <taxon>Ascomycota</taxon>
        <taxon>Pezizomycotina</taxon>
        <taxon>Eurotiomycetes</taxon>
        <taxon>Eurotiomycetidae</taxon>
        <taxon>Eurotiales</taxon>
        <taxon>Aspergillaceae</taxon>
        <taxon>Aspergillus</taxon>
        <taxon>Aspergillus subgen. Fumigati</taxon>
    </lineage>
</organism>
<protein>
    <submittedName>
        <fullName evidence="3">Uncharacterized protein</fullName>
    </submittedName>
</protein>
<evidence type="ECO:0000256" key="1">
    <source>
        <dbReference type="SAM" id="MobiDB-lite"/>
    </source>
</evidence>
<dbReference type="Pfam" id="PF04119">
    <property type="entry name" value="HSP9_HSP12"/>
    <property type="match status" value="1"/>
</dbReference>
<gene>
    <name evidence="2" type="ORF">CNMCM5793_000626</name>
    <name evidence="3" type="ORF">CNMCM6106_000011</name>
</gene>
<dbReference type="Gene3D" id="6.10.280.100">
    <property type="match status" value="1"/>
</dbReference>
<evidence type="ECO:0000313" key="5">
    <source>
        <dbReference type="Proteomes" id="UP000662466"/>
    </source>
</evidence>
<feature type="compositionally biased region" description="Basic and acidic residues" evidence="1">
    <location>
        <begin position="212"/>
        <end position="226"/>
    </location>
</feature>
<reference evidence="3" key="1">
    <citation type="submission" date="2020-06" db="EMBL/GenBank/DDBJ databases">
        <title>Draft genome sequences of strains closely related to Aspergillus parafelis and Aspergillus hiratsukae.</title>
        <authorList>
            <person name="Dos Santos R.A.C."/>
            <person name="Rivero-Menendez O."/>
            <person name="Steenwyk J.L."/>
            <person name="Mead M.E."/>
            <person name="Goldman G.H."/>
            <person name="Alastruey-Izquierdo A."/>
            <person name="Rokas A."/>
        </authorList>
    </citation>
    <scope>NUCLEOTIDE SEQUENCE</scope>
    <source>
        <strain evidence="2">CNM-CM5793</strain>
        <strain evidence="3">CNM-CM6106</strain>
    </source>
</reference>
<name>A0A8H6PX66_9EURO</name>
<dbReference type="Proteomes" id="UP000630445">
    <property type="component" value="Unassembled WGS sequence"/>
</dbReference>
<comment type="caution">
    <text evidence="3">The sequence shown here is derived from an EMBL/GenBank/DDBJ whole genome shotgun (WGS) entry which is preliminary data.</text>
</comment>
<feature type="region of interest" description="Disordered" evidence="1">
    <location>
        <begin position="211"/>
        <end position="297"/>
    </location>
</feature>
<sequence length="297" mass="33733">MTSFLGSTSTPRERPQKEDARILHLDDRSQWLAWKTAEMLFTLLLNKQLRRRWLLEHNHSQSTPVAQRMRPIALLEPIPTPASWSKSEWTSDAEMEALKFRVRLLRARAEKGKELLGEMERRIQRGDLPDPTSFCHSCVAEDDREVFLTKCGHRHSYLVEVCIPDDLTYKKGAFAVVVFSFQNSIIKSEVHQEVNSNTSHLSTNTIINMSDTGRKDFSTKAQEKVTPDSQKSTMDKMKETFTDATDRVGGSAQGDNQKSYTQQAYDSMRGEKDDQAHGSSTQTMGQKAKHAMGLGDH</sequence>
<evidence type="ECO:0000313" key="2">
    <source>
        <dbReference type="EMBL" id="KAF7122601.1"/>
    </source>
</evidence>
<dbReference type="EMBL" id="JACBAD010002013">
    <property type="protein sequence ID" value="KAF7122601.1"/>
    <property type="molecule type" value="Genomic_DNA"/>
</dbReference>
<evidence type="ECO:0000313" key="4">
    <source>
        <dbReference type="Proteomes" id="UP000630445"/>
    </source>
</evidence>
<dbReference type="OrthoDB" id="4359472at2759"/>
<dbReference type="InterPro" id="IPR007250">
    <property type="entry name" value="HSP9_HSP12"/>
</dbReference>
<keyword evidence="4" id="KW-1185">Reference proteome</keyword>
<feature type="compositionally biased region" description="Polar residues" evidence="1">
    <location>
        <begin position="253"/>
        <end position="265"/>
    </location>
</feature>
<evidence type="ECO:0000313" key="3">
    <source>
        <dbReference type="EMBL" id="KAF7162886.1"/>
    </source>
</evidence>
<dbReference type="AlphaFoldDB" id="A0A8H6PX66"/>
<dbReference type="EMBL" id="JACBAF010002221">
    <property type="protein sequence ID" value="KAF7162886.1"/>
    <property type="molecule type" value="Genomic_DNA"/>
</dbReference>